<dbReference type="SMART" id="SM00450">
    <property type="entry name" value="RHOD"/>
    <property type="match status" value="1"/>
</dbReference>
<dbReference type="EC" id="2.8.1.-" evidence="2"/>
<keyword evidence="3" id="KW-1185">Reference proteome</keyword>
<dbReference type="Gene3D" id="3.40.250.10">
    <property type="entry name" value="Rhodanese-like domain"/>
    <property type="match status" value="1"/>
</dbReference>
<organism evidence="2 3">
    <name type="scientific">Maribacter litoralis</name>
    <dbReference type="NCBI Taxonomy" id="2059726"/>
    <lineage>
        <taxon>Bacteria</taxon>
        <taxon>Pseudomonadati</taxon>
        <taxon>Bacteroidota</taxon>
        <taxon>Flavobacteriia</taxon>
        <taxon>Flavobacteriales</taxon>
        <taxon>Flavobacteriaceae</taxon>
        <taxon>Maribacter</taxon>
    </lineage>
</organism>
<dbReference type="PANTHER" id="PTHR43031:SF1">
    <property type="entry name" value="PYRIDINE NUCLEOTIDE-DISULPHIDE OXIDOREDUCTASE"/>
    <property type="match status" value="1"/>
</dbReference>
<keyword evidence="2" id="KW-0808">Transferase</keyword>
<evidence type="ECO:0000313" key="3">
    <source>
        <dbReference type="Proteomes" id="UP000430202"/>
    </source>
</evidence>
<dbReference type="SUPFAM" id="SSF52821">
    <property type="entry name" value="Rhodanese/Cell cycle control phosphatase"/>
    <property type="match status" value="1"/>
</dbReference>
<evidence type="ECO:0000259" key="1">
    <source>
        <dbReference type="PROSITE" id="PS50206"/>
    </source>
</evidence>
<dbReference type="PANTHER" id="PTHR43031">
    <property type="entry name" value="FAD-DEPENDENT OXIDOREDUCTASE"/>
    <property type="match status" value="1"/>
</dbReference>
<gene>
    <name evidence="2" type="primary">ytwF</name>
    <name evidence="2" type="ORF">MARI151_10493</name>
</gene>
<reference evidence="2 3" key="1">
    <citation type="submission" date="2019-10" db="EMBL/GenBank/DDBJ databases">
        <authorList>
            <person name="Karimi E."/>
        </authorList>
    </citation>
    <scope>NUCLEOTIDE SEQUENCE [LARGE SCALE GENOMIC DNA]</scope>
    <source>
        <strain evidence="2">Maribacter sp. 151</strain>
    </source>
</reference>
<dbReference type="Pfam" id="PF00581">
    <property type="entry name" value="Rhodanese"/>
    <property type="match status" value="1"/>
</dbReference>
<accession>A0A653MVY1</accession>
<dbReference type="GO" id="GO:0016740">
    <property type="term" value="F:transferase activity"/>
    <property type="evidence" value="ECO:0007669"/>
    <property type="project" value="UniProtKB-KW"/>
</dbReference>
<dbReference type="Proteomes" id="UP000430202">
    <property type="component" value="Unassembled WGS sequence"/>
</dbReference>
<feature type="domain" description="Rhodanese" evidence="1">
    <location>
        <begin position="34"/>
        <end position="121"/>
    </location>
</feature>
<proteinExistence type="predicted"/>
<dbReference type="InterPro" id="IPR001763">
    <property type="entry name" value="Rhodanese-like_dom"/>
</dbReference>
<dbReference type="InterPro" id="IPR036873">
    <property type="entry name" value="Rhodanese-like_dom_sf"/>
</dbReference>
<evidence type="ECO:0000313" key="2">
    <source>
        <dbReference type="EMBL" id="VXB09110.1"/>
    </source>
</evidence>
<protein>
    <submittedName>
        <fullName evidence="2">Putative sulfurtransferase YtwF</fullName>
        <ecNumber evidence="2">2.8.1.-</ecNumber>
    </submittedName>
</protein>
<dbReference type="EMBL" id="CABWLR010000001">
    <property type="protein sequence ID" value="VXB09110.1"/>
    <property type="molecule type" value="Genomic_DNA"/>
</dbReference>
<name>A0A653MVY1_9FLAO</name>
<dbReference type="CDD" id="cd00158">
    <property type="entry name" value="RHOD"/>
    <property type="match status" value="1"/>
</dbReference>
<dbReference type="AlphaFoldDB" id="A0A653MVY1"/>
<sequence length="121" mass="13964">MKTVSINKNRLFLQHIIYTMADLSQQEWEEQLEKDSNAVILDVRTEEEVEEGIIPNSINIDIYKGQEFVEELEKLDKTKNYYVYCRSGARSGQACAIMKNLGFDKAFNLQGGFMNWEGETA</sequence>
<dbReference type="PROSITE" id="PS50206">
    <property type="entry name" value="RHODANESE_3"/>
    <property type="match status" value="1"/>
</dbReference>
<dbReference type="InterPro" id="IPR050229">
    <property type="entry name" value="GlpE_sulfurtransferase"/>
</dbReference>